<evidence type="ECO:0000313" key="2">
    <source>
        <dbReference type="EMBL" id="ACU88867.1"/>
    </source>
</evidence>
<feature type="transmembrane region" description="Helical" evidence="1">
    <location>
        <begin position="67"/>
        <end position="92"/>
    </location>
</feature>
<dbReference type="EMBL" id="CP001629">
    <property type="protein sequence ID" value="ACU88867.1"/>
    <property type="molecule type" value="Genomic_DNA"/>
</dbReference>
<keyword evidence="1" id="KW-1133">Transmembrane helix</keyword>
<proteinExistence type="predicted"/>
<evidence type="ECO:0000313" key="3">
    <source>
        <dbReference type="Proteomes" id="UP000002216"/>
    </source>
</evidence>
<evidence type="ECO:0000256" key="1">
    <source>
        <dbReference type="SAM" id="Phobius"/>
    </source>
</evidence>
<dbReference type="KEGG" id="dba:Dbac_0746"/>
<gene>
    <name evidence="2" type="ordered locus">Dbac_0746</name>
</gene>
<keyword evidence="1" id="KW-0472">Membrane</keyword>
<dbReference type="Proteomes" id="UP000002216">
    <property type="component" value="Chromosome"/>
</dbReference>
<feature type="transmembrane region" description="Helical" evidence="1">
    <location>
        <begin position="98"/>
        <end position="117"/>
    </location>
</feature>
<name>C7LNI2_DESBD</name>
<keyword evidence="1" id="KW-0812">Transmembrane</keyword>
<dbReference type="HOGENOM" id="CLU_1568190_0_0_7"/>
<dbReference type="AlphaFoldDB" id="C7LNI2"/>
<dbReference type="RefSeq" id="WP_015772967.1">
    <property type="nucleotide sequence ID" value="NC_013173.1"/>
</dbReference>
<keyword evidence="3" id="KW-1185">Reference proteome</keyword>
<sequence>MTQIKAVDSSSLADVPTYGQTHELFLGLSIQATNIQQIKQRLDECEKIYNVTQKLCDAYSDLHNKRIVYLFSTVPLILIITLLIIIFSPFPIEEYKAYLNISLFVSIAIFFIQLYYVPNKIKMLSDDIKRNKDDISSSLSKMNDMTKSITELKKILDEKNEVKKRPAKKK</sequence>
<accession>C7LNI2</accession>
<organism evidence="2 3">
    <name type="scientific">Desulfomicrobium baculatum (strain DSM 4028 / VKM B-1378 / X)</name>
    <name type="common">Desulfovibrio baculatus</name>
    <dbReference type="NCBI Taxonomy" id="525897"/>
    <lineage>
        <taxon>Bacteria</taxon>
        <taxon>Pseudomonadati</taxon>
        <taxon>Thermodesulfobacteriota</taxon>
        <taxon>Desulfovibrionia</taxon>
        <taxon>Desulfovibrionales</taxon>
        <taxon>Desulfomicrobiaceae</taxon>
        <taxon>Desulfomicrobium</taxon>
    </lineage>
</organism>
<protein>
    <submittedName>
        <fullName evidence="2">Uncharacterized protein</fullName>
    </submittedName>
</protein>
<dbReference type="STRING" id="525897.Dbac_0746"/>
<reference evidence="2 3" key="1">
    <citation type="journal article" date="2009" name="Stand. Genomic Sci.">
        <title>Complete genome sequence of Desulfomicrobium baculatum type strain (X).</title>
        <authorList>
            <person name="Copeland A."/>
            <person name="Spring S."/>
            <person name="Goker M."/>
            <person name="Schneider S."/>
            <person name="Lapidus A."/>
            <person name="Del Rio T.G."/>
            <person name="Tice H."/>
            <person name="Cheng J.F."/>
            <person name="Chen F."/>
            <person name="Nolan M."/>
            <person name="Bruce D."/>
            <person name="Goodwin L."/>
            <person name="Pitluck S."/>
            <person name="Ivanova N."/>
            <person name="Mavrommatis K."/>
            <person name="Ovchinnikova G."/>
            <person name="Pati A."/>
            <person name="Chen A."/>
            <person name="Palaniappan K."/>
            <person name="Land M."/>
            <person name="Hauser L."/>
            <person name="Chang Y.J."/>
            <person name="Jeffries C.C."/>
            <person name="Meincke L."/>
            <person name="Sims D."/>
            <person name="Brettin T."/>
            <person name="Detter J.C."/>
            <person name="Han C."/>
            <person name="Chain P."/>
            <person name="Bristow J."/>
            <person name="Eisen J.A."/>
            <person name="Markowitz V."/>
            <person name="Hugenholtz P."/>
            <person name="Kyrpides N.C."/>
            <person name="Klenk H.P."/>
            <person name="Lucas S."/>
        </authorList>
    </citation>
    <scope>NUCLEOTIDE SEQUENCE [LARGE SCALE GENOMIC DNA]</scope>
    <source>
        <strain evidence="3">DSM 4028 / VKM B-1378 / X</strain>
    </source>
</reference>